<dbReference type="EMBL" id="CP091511">
    <property type="protein sequence ID" value="UOO88858.1"/>
    <property type="molecule type" value="Genomic_DNA"/>
</dbReference>
<dbReference type="RefSeq" id="WP_159061472.1">
    <property type="nucleotide sequence ID" value="NZ_CABKVG010000010.1"/>
</dbReference>
<evidence type="ECO:0000313" key="1">
    <source>
        <dbReference type="EMBL" id="UOO88858.1"/>
    </source>
</evidence>
<gene>
    <name evidence="1" type="ORF">LVJ82_15580</name>
</gene>
<accession>A0ABY4E0L1</accession>
<evidence type="ECO:0000313" key="2">
    <source>
        <dbReference type="Proteomes" id="UP000832011"/>
    </source>
</evidence>
<dbReference type="Proteomes" id="UP000832011">
    <property type="component" value="Chromosome"/>
</dbReference>
<keyword evidence="2" id="KW-1185">Reference proteome</keyword>
<reference evidence="1 2" key="1">
    <citation type="journal article" date="2022" name="Res Sq">
        <title>Evolution of multicellular longitudinally dividing oral cavity symbionts (Neisseriaceae).</title>
        <authorList>
            <person name="Nyongesa S."/>
            <person name="Weber P."/>
            <person name="Bernet E."/>
            <person name="Pullido F."/>
            <person name="Nieckarz M."/>
            <person name="Delaby M."/>
            <person name="Nieves C."/>
            <person name="Viehboeck T."/>
            <person name="Krause N."/>
            <person name="Rivera-Millot A."/>
            <person name="Nakamura A."/>
            <person name="Vischer N."/>
            <person name="VanNieuwenhze M."/>
            <person name="Brun Y."/>
            <person name="Cava F."/>
            <person name="Bulgheresi S."/>
            <person name="Veyrier F."/>
        </authorList>
    </citation>
    <scope>NUCLEOTIDE SEQUENCE [LARGE SCALE GENOMIC DNA]</scope>
    <source>
        <strain evidence="1 2">SN4</strain>
    </source>
</reference>
<sequence length="53" mass="5978">MTVIISEHDDQQAAYDVCKAFSASGLPYDAFMMVSSDSEQYSRLKSRLLETIQ</sequence>
<name>A0ABY4E0L1_9NEIS</name>
<protein>
    <submittedName>
        <fullName evidence="1">Uncharacterized protein</fullName>
    </submittedName>
</protein>
<proteinExistence type="predicted"/>
<organism evidence="1 2">
    <name type="scientific">Vitreoscilla massiliensis</name>
    <dbReference type="NCBI Taxonomy" id="1689272"/>
    <lineage>
        <taxon>Bacteria</taxon>
        <taxon>Pseudomonadati</taxon>
        <taxon>Pseudomonadota</taxon>
        <taxon>Betaproteobacteria</taxon>
        <taxon>Neisseriales</taxon>
        <taxon>Neisseriaceae</taxon>
        <taxon>Vitreoscilla</taxon>
    </lineage>
</organism>